<dbReference type="SMART" id="SM00014">
    <property type="entry name" value="acidPPc"/>
    <property type="match status" value="1"/>
</dbReference>
<feature type="transmembrane region" description="Helical" evidence="1">
    <location>
        <begin position="158"/>
        <end position="176"/>
    </location>
</feature>
<reference evidence="3 4" key="1">
    <citation type="journal article" date="2016" name="Nat. Commun.">
        <title>Thousands of microbial genomes shed light on interconnected biogeochemical processes in an aquifer system.</title>
        <authorList>
            <person name="Anantharaman K."/>
            <person name="Brown C.T."/>
            <person name="Hug L.A."/>
            <person name="Sharon I."/>
            <person name="Castelle C.J."/>
            <person name="Probst A.J."/>
            <person name="Thomas B.C."/>
            <person name="Singh A."/>
            <person name="Wilkins M.J."/>
            <person name="Karaoz U."/>
            <person name="Brodie E.L."/>
            <person name="Williams K.H."/>
            <person name="Hubbard S.S."/>
            <person name="Banfield J.F."/>
        </authorList>
    </citation>
    <scope>NUCLEOTIDE SEQUENCE [LARGE SCALE GENOMIC DNA]</scope>
</reference>
<dbReference type="Pfam" id="PF01569">
    <property type="entry name" value="PAP2"/>
    <property type="match status" value="1"/>
</dbReference>
<feature type="transmembrane region" description="Helical" evidence="1">
    <location>
        <begin position="57"/>
        <end position="77"/>
    </location>
</feature>
<keyword evidence="1" id="KW-0812">Transmembrane</keyword>
<dbReference type="PANTHER" id="PTHR14969">
    <property type="entry name" value="SPHINGOSINE-1-PHOSPHATE PHOSPHOHYDROLASE"/>
    <property type="match status" value="1"/>
</dbReference>
<feature type="transmembrane region" description="Helical" evidence="1">
    <location>
        <begin position="132"/>
        <end position="152"/>
    </location>
</feature>
<dbReference type="InterPro" id="IPR000326">
    <property type="entry name" value="PAP2/HPO"/>
</dbReference>
<protein>
    <recommendedName>
        <fullName evidence="2">Phosphatidic acid phosphatase type 2/haloperoxidase domain-containing protein</fullName>
    </recommendedName>
</protein>
<evidence type="ECO:0000259" key="2">
    <source>
        <dbReference type="SMART" id="SM00014"/>
    </source>
</evidence>
<dbReference type="CDD" id="cd03392">
    <property type="entry name" value="PAP2_like_2"/>
    <property type="match status" value="1"/>
</dbReference>
<evidence type="ECO:0000313" key="4">
    <source>
        <dbReference type="Proteomes" id="UP000176445"/>
    </source>
</evidence>
<name>A0A1F6CNR4_9BACT</name>
<evidence type="ECO:0000256" key="1">
    <source>
        <dbReference type="SAM" id="Phobius"/>
    </source>
</evidence>
<dbReference type="AlphaFoldDB" id="A0A1F6CNR4"/>
<dbReference type="SUPFAM" id="SSF48317">
    <property type="entry name" value="Acid phosphatase/Vanadium-dependent haloperoxidase"/>
    <property type="match status" value="1"/>
</dbReference>
<comment type="caution">
    <text evidence="3">The sequence shown here is derived from an EMBL/GenBank/DDBJ whole genome shotgun (WGS) entry which is preliminary data.</text>
</comment>
<keyword evidence="1" id="KW-0472">Membrane</keyword>
<sequence>MSTFVTSLDQSLLEYLFAHRDLATTLVFINISELGSTIFVCGIGLCIALVLALRHKIAYAIALAVSVLGAGATTLGLKEIVHRARPEAMYQAYIETGYSFPSGHATLAAALYGSLTYFAWRMMPAGYKRNGLVLVFVTLIALIVFSRLYLGLHYLSDVIAGLLVGGVFAWIGSVVAKKIER</sequence>
<dbReference type="Proteomes" id="UP000176445">
    <property type="component" value="Unassembled WGS sequence"/>
</dbReference>
<keyword evidence="1" id="KW-1133">Transmembrane helix</keyword>
<accession>A0A1F6CNR4</accession>
<proteinExistence type="predicted"/>
<dbReference type="Gene3D" id="1.20.144.10">
    <property type="entry name" value="Phosphatidic acid phosphatase type 2/haloperoxidase"/>
    <property type="match status" value="2"/>
</dbReference>
<organism evidence="3 4">
    <name type="scientific">Candidatus Kaiserbacteria bacterium RIFCSPHIGHO2_01_FULL_54_36b</name>
    <dbReference type="NCBI Taxonomy" id="1798483"/>
    <lineage>
        <taxon>Bacteria</taxon>
        <taxon>Candidatus Kaiseribacteriota</taxon>
    </lineage>
</organism>
<feature type="transmembrane region" description="Helical" evidence="1">
    <location>
        <begin position="22"/>
        <end position="50"/>
    </location>
</feature>
<gene>
    <name evidence="3" type="ORF">A2704_00030</name>
</gene>
<evidence type="ECO:0000313" key="3">
    <source>
        <dbReference type="EMBL" id="OGG50631.1"/>
    </source>
</evidence>
<feature type="domain" description="Phosphatidic acid phosphatase type 2/haloperoxidase" evidence="2">
    <location>
        <begin position="59"/>
        <end position="173"/>
    </location>
</feature>
<dbReference type="InterPro" id="IPR036938">
    <property type="entry name" value="PAP2/HPO_sf"/>
</dbReference>
<dbReference type="PANTHER" id="PTHR14969:SF13">
    <property type="entry name" value="AT30094P"/>
    <property type="match status" value="1"/>
</dbReference>
<feature type="transmembrane region" description="Helical" evidence="1">
    <location>
        <begin position="97"/>
        <end position="120"/>
    </location>
</feature>
<dbReference type="EMBL" id="MFKW01000046">
    <property type="protein sequence ID" value="OGG50631.1"/>
    <property type="molecule type" value="Genomic_DNA"/>
</dbReference>